<comment type="caution">
    <text evidence="1">The sequence shown here is derived from an EMBL/GenBank/DDBJ whole genome shotgun (WGS) entry which is preliminary data.</text>
</comment>
<dbReference type="Proteomes" id="UP000828048">
    <property type="component" value="Chromosome 2"/>
</dbReference>
<accession>A0ACB7X0I6</accession>
<reference evidence="1 2" key="1">
    <citation type="journal article" date="2021" name="Hortic Res">
        <title>High-quality reference genome and annotation aids understanding of berry development for evergreen blueberry (Vaccinium darrowii).</title>
        <authorList>
            <person name="Yu J."/>
            <person name="Hulse-Kemp A.M."/>
            <person name="Babiker E."/>
            <person name="Staton M."/>
        </authorList>
    </citation>
    <scope>NUCLEOTIDE SEQUENCE [LARGE SCALE GENOMIC DNA]</scope>
    <source>
        <strain evidence="2">cv. NJ 8807/NJ 8810</strain>
        <tissue evidence="1">Young leaf</tissue>
    </source>
</reference>
<keyword evidence="2" id="KW-1185">Reference proteome</keyword>
<protein>
    <submittedName>
        <fullName evidence="1">Uncharacterized protein</fullName>
    </submittedName>
</protein>
<gene>
    <name evidence="1" type="ORF">Vadar_013148</name>
</gene>
<dbReference type="EMBL" id="CM037152">
    <property type="protein sequence ID" value="KAH7834148.1"/>
    <property type="molecule type" value="Genomic_DNA"/>
</dbReference>
<name>A0ACB7X0I6_9ERIC</name>
<evidence type="ECO:0000313" key="2">
    <source>
        <dbReference type="Proteomes" id="UP000828048"/>
    </source>
</evidence>
<proteinExistence type="predicted"/>
<organism evidence="1 2">
    <name type="scientific">Vaccinium darrowii</name>
    <dbReference type="NCBI Taxonomy" id="229202"/>
    <lineage>
        <taxon>Eukaryota</taxon>
        <taxon>Viridiplantae</taxon>
        <taxon>Streptophyta</taxon>
        <taxon>Embryophyta</taxon>
        <taxon>Tracheophyta</taxon>
        <taxon>Spermatophyta</taxon>
        <taxon>Magnoliopsida</taxon>
        <taxon>eudicotyledons</taxon>
        <taxon>Gunneridae</taxon>
        <taxon>Pentapetalae</taxon>
        <taxon>asterids</taxon>
        <taxon>Ericales</taxon>
        <taxon>Ericaceae</taxon>
        <taxon>Vaccinioideae</taxon>
        <taxon>Vaccinieae</taxon>
        <taxon>Vaccinium</taxon>
    </lineage>
</organism>
<sequence length="680" mass="77400">MASSSNSQSHDIFLCFRGSDTRKKFTDHLYKALKQEGFETFRDEEDIERGEDIKSELRKAIWNSKLSIIVLSKNFANSTTCLFEIQTILEHRKKLDHLILPVFYEVEPREIKDQARDLDFAEKEVPVEEVKGWSAALKEVANMAGMVSQNQSGGPLTHPVFSDNQLGHQIIRYVERVEDSVTNPPTQEFNFLPLSTLSQLSSPPPQKDIMGFVVGVSHKEKRERKWDSMDFSIRKIMLTDATMKQKLKPIKEINRNTKDWTARVNVLEKWPPGIAKDSPTKLQKLILGDAEGTRVQATIFNDDIERLQDTLHTMKSYYISNAVVKTISPQYRMVDFEWQWSISARTPILPVEEEVTEKNLAYYEFMPFHNFQQHIGTKESVHIFAAVADIQPPKTVKVPFETIAQEFIVINKEFKPTLLTLWGSFAEQGGQKLLEMANTFPIIVGLRLKVSSHNGLSLGTRGNSTLLINPNSVSAKELRQWCIENKESILNASNEIKNLIPRDVKAPAPDEFMKVAKIPTTPEMATEEFYWTRGKISIIDEEQTFWYMGCSKCLKAISANEEITFDCFLCNAKQVQAQPRAKFEVQITDDSGSIMATMFEGQANKYLVVNGKMLKAYATEKNSNVIGVFAKKELDLLYEIQLKQREYKSRGTSKLAYSISAMRDDESQSSAQNSPGEVVL</sequence>
<evidence type="ECO:0000313" key="1">
    <source>
        <dbReference type="EMBL" id="KAH7834148.1"/>
    </source>
</evidence>